<dbReference type="Gene3D" id="2.30.31.70">
    <property type="match status" value="1"/>
</dbReference>
<protein>
    <recommendedName>
        <fullName evidence="1">Transcriptional coactivator p15 (PC4) C-terminal domain-containing protein</fullName>
    </recommendedName>
</protein>
<evidence type="ECO:0000259" key="1">
    <source>
        <dbReference type="Pfam" id="PF02229"/>
    </source>
</evidence>
<dbReference type="InterPro" id="IPR017154">
    <property type="entry name" value="PC4-like"/>
</dbReference>
<dbReference type="OrthoDB" id="7067273at2"/>
<reference evidence="2 3" key="1">
    <citation type="submission" date="2018-09" db="EMBL/GenBank/DDBJ databases">
        <title>Murine metabolic-syndrome-specific gut microbial biobank.</title>
        <authorList>
            <person name="Liu C."/>
        </authorList>
    </citation>
    <scope>NUCLEOTIDE SEQUENCE [LARGE SCALE GENOMIC DNA]</scope>
    <source>
        <strain evidence="2 3">0.1xD8-82</strain>
    </source>
</reference>
<keyword evidence="3" id="KW-1185">Reference proteome</keyword>
<feature type="domain" description="Transcriptional coactivator p15 (PC4) C-terminal" evidence="1">
    <location>
        <begin position="19"/>
        <end position="65"/>
    </location>
</feature>
<name>A0A3A9ARE9_9FIRM</name>
<dbReference type="AlphaFoldDB" id="A0A3A9ARE9"/>
<dbReference type="GO" id="GO:0006355">
    <property type="term" value="P:regulation of DNA-templated transcription"/>
    <property type="evidence" value="ECO:0007669"/>
    <property type="project" value="InterPro"/>
</dbReference>
<evidence type="ECO:0000313" key="2">
    <source>
        <dbReference type="EMBL" id="RKI93604.1"/>
    </source>
</evidence>
<proteinExistence type="predicted"/>
<evidence type="ECO:0000313" key="3">
    <source>
        <dbReference type="Proteomes" id="UP000280696"/>
    </source>
</evidence>
<sequence>MSEIKFEIQEELGTLSESPKGWTKEVNLISWNSAAPKYDIRDWAPNHEKMGKGITLTTEEAKALYRILAKIVKE</sequence>
<dbReference type="Proteomes" id="UP000280696">
    <property type="component" value="Unassembled WGS sequence"/>
</dbReference>
<gene>
    <name evidence="2" type="ORF">D7V94_02620</name>
</gene>
<dbReference type="InterPro" id="IPR003173">
    <property type="entry name" value="PC4_C"/>
</dbReference>
<dbReference type="PIRSF" id="PIRSF037246">
    <property type="entry name" value="UCP037246"/>
    <property type="match status" value="1"/>
</dbReference>
<dbReference type="RefSeq" id="WP_120466500.1">
    <property type="nucleotide sequence ID" value="NZ_CATJBT010000167.1"/>
</dbReference>
<dbReference type="Pfam" id="PF02229">
    <property type="entry name" value="PC4"/>
    <property type="match status" value="1"/>
</dbReference>
<dbReference type="EMBL" id="RAYQ01000002">
    <property type="protein sequence ID" value="RKI93604.1"/>
    <property type="molecule type" value="Genomic_DNA"/>
</dbReference>
<comment type="caution">
    <text evidence="2">The sequence shown here is derived from an EMBL/GenBank/DDBJ whole genome shotgun (WGS) entry which is preliminary data.</text>
</comment>
<dbReference type="GO" id="GO:0003677">
    <property type="term" value="F:DNA binding"/>
    <property type="evidence" value="ECO:0007669"/>
    <property type="project" value="InterPro"/>
</dbReference>
<organism evidence="2 3">
    <name type="scientific">Parablautia intestinalis</name>
    <dbReference type="NCBI Taxonomy" id="2320100"/>
    <lineage>
        <taxon>Bacteria</taxon>
        <taxon>Bacillati</taxon>
        <taxon>Bacillota</taxon>
        <taxon>Clostridia</taxon>
        <taxon>Lachnospirales</taxon>
        <taxon>Lachnospiraceae</taxon>
        <taxon>Parablautia</taxon>
    </lineage>
</organism>
<accession>A0A3A9ARE9</accession>